<dbReference type="InterPro" id="IPR027417">
    <property type="entry name" value="P-loop_NTPase"/>
</dbReference>
<gene>
    <name evidence="2" type="ORF">EYS09_24045</name>
</gene>
<dbReference type="Proteomes" id="UP000292452">
    <property type="component" value="Unassembled WGS sequence"/>
</dbReference>
<accession>A0A4Q9HQF9</accession>
<evidence type="ECO:0000259" key="1">
    <source>
        <dbReference type="SMART" id="SM00382"/>
    </source>
</evidence>
<dbReference type="Pfam" id="PF01935">
    <property type="entry name" value="DUF87"/>
    <property type="match status" value="1"/>
</dbReference>
<protein>
    <submittedName>
        <fullName evidence="2">DUF87 domain-containing protein</fullName>
    </submittedName>
</protein>
<dbReference type="Gene3D" id="3.40.50.300">
    <property type="entry name" value="P-loop containing nucleotide triphosphate hydrolases"/>
    <property type="match status" value="1"/>
</dbReference>
<sequence>MSPERVPWSELGPEFISSWGWPGGKWEPEHLAILGPTGSGKSFFMTHIIDQRARRSGANAVIIATKPADSTMTRLTRTGEWKMRRTWPPSYGEERIIFWPKATGLADGVQQQRKAIYEVLAETWKPDANTIVAFDEIAYVEQDLRLQPFITKYWREARSLGITIVATTQRPRYVSRYMHSEPTWSVAFLPSDEDEAKRVAEIIGGRRKFTEVLMSLEPREFLIMHRRKRLAYISRIA</sequence>
<name>A0A4Q9HQF9_STRKA</name>
<reference evidence="2 3" key="1">
    <citation type="submission" date="2019-02" db="EMBL/GenBank/DDBJ databases">
        <title>Draft Genome Sequence of Streptomyces sp. AM-2504, identified by 16S rRNA comparative analysis as a Streptomyces Kasugaensis strain.</title>
        <authorList>
            <person name="Napolioni V."/>
            <person name="Giuliodori A.M."/>
            <person name="Spurio R."/>
            <person name="Fabbretti A."/>
        </authorList>
    </citation>
    <scope>NUCLEOTIDE SEQUENCE [LARGE SCALE GENOMIC DNA]</scope>
    <source>
        <strain evidence="2 3">AM-2504</strain>
    </source>
</reference>
<dbReference type="InterPro" id="IPR003593">
    <property type="entry name" value="AAA+_ATPase"/>
</dbReference>
<comment type="caution">
    <text evidence="2">The sequence shown here is derived from an EMBL/GenBank/DDBJ whole genome shotgun (WGS) entry which is preliminary data.</text>
</comment>
<dbReference type="SUPFAM" id="SSF52540">
    <property type="entry name" value="P-loop containing nucleoside triphosphate hydrolases"/>
    <property type="match status" value="1"/>
</dbReference>
<dbReference type="EMBL" id="SIXH01000250">
    <property type="protein sequence ID" value="TBO57174.1"/>
    <property type="molecule type" value="Genomic_DNA"/>
</dbReference>
<dbReference type="AlphaFoldDB" id="A0A4Q9HQF9"/>
<dbReference type="InterPro" id="IPR002789">
    <property type="entry name" value="HerA_central"/>
</dbReference>
<dbReference type="RefSeq" id="WP_124428119.1">
    <property type="nucleotide sequence ID" value="NZ_SIXH01000250.1"/>
</dbReference>
<dbReference type="InterPro" id="IPR008571">
    <property type="entry name" value="HerA-like"/>
</dbReference>
<dbReference type="PANTHER" id="PTHR42957">
    <property type="entry name" value="HELICASE MJ1565-RELATED"/>
    <property type="match status" value="1"/>
</dbReference>
<feature type="domain" description="AAA+ ATPase" evidence="1">
    <location>
        <begin position="27"/>
        <end position="209"/>
    </location>
</feature>
<evidence type="ECO:0000313" key="3">
    <source>
        <dbReference type="Proteomes" id="UP000292452"/>
    </source>
</evidence>
<organism evidence="2 3">
    <name type="scientific">Streptomyces kasugaensis</name>
    <dbReference type="NCBI Taxonomy" id="1946"/>
    <lineage>
        <taxon>Bacteria</taxon>
        <taxon>Bacillati</taxon>
        <taxon>Actinomycetota</taxon>
        <taxon>Actinomycetes</taxon>
        <taxon>Kitasatosporales</taxon>
        <taxon>Streptomycetaceae</taxon>
        <taxon>Streptomyces</taxon>
    </lineage>
</organism>
<dbReference type="SMART" id="SM00382">
    <property type="entry name" value="AAA"/>
    <property type="match status" value="1"/>
</dbReference>
<dbReference type="CDD" id="cd01127">
    <property type="entry name" value="TrwB_TraG_TraD_VirD4"/>
    <property type="match status" value="1"/>
</dbReference>
<keyword evidence="3" id="KW-1185">Reference proteome</keyword>
<dbReference type="PANTHER" id="PTHR42957:SF1">
    <property type="entry name" value="HELICASE MJ1565-RELATED"/>
    <property type="match status" value="1"/>
</dbReference>
<proteinExistence type="predicted"/>
<evidence type="ECO:0000313" key="2">
    <source>
        <dbReference type="EMBL" id="TBO57174.1"/>
    </source>
</evidence>